<name>A0ACB7ZKU7_9ERIC</name>
<dbReference type="EMBL" id="CM037159">
    <property type="protein sequence ID" value="KAH7866593.1"/>
    <property type="molecule type" value="Genomic_DNA"/>
</dbReference>
<dbReference type="Proteomes" id="UP000828048">
    <property type="component" value="Chromosome 9"/>
</dbReference>
<accession>A0ACB7ZKU7</accession>
<sequence>MSLRSRPTTTKQTSIPKPPTPTDTNPPESPKSQQATPPPPSLTQRALTGTANLANLLPTGTLLALQVLTPIFTSNGACDSATGPLTAALLGLLALSCFLASFTDSFRSPVDGQVYYGFATHNGLWLFDSRADTGTGTDLRKYRVGLIDFVHGAASVLVFVAVAMRDKNVLSCFYPAPSKEVQEVLNVLPLAVGMVSSFLFMVFPTRRHGIGYPVTSTT</sequence>
<proteinExistence type="predicted"/>
<comment type="caution">
    <text evidence="1">The sequence shown here is derived from an EMBL/GenBank/DDBJ whole genome shotgun (WGS) entry which is preliminary data.</text>
</comment>
<gene>
    <name evidence="1" type="ORF">Vadar_022403</name>
</gene>
<protein>
    <submittedName>
        <fullName evidence="1">Uncharacterized protein</fullName>
    </submittedName>
</protein>
<evidence type="ECO:0000313" key="2">
    <source>
        <dbReference type="Proteomes" id="UP000828048"/>
    </source>
</evidence>
<reference evidence="1 2" key="1">
    <citation type="journal article" date="2021" name="Hortic Res">
        <title>High-quality reference genome and annotation aids understanding of berry development for evergreen blueberry (Vaccinium darrowii).</title>
        <authorList>
            <person name="Yu J."/>
            <person name="Hulse-Kemp A.M."/>
            <person name="Babiker E."/>
            <person name="Staton M."/>
        </authorList>
    </citation>
    <scope>NUCLEOTIDE SEQUENCE [LARGE SCALE GENOMIC DNA]</scope>
    <source>
        <strain evidence="2">cv. NJ 8807/NJ 8810</strain>
        <tissue evidence="1">Young leaf</tissue>
    </source>
</reference>
<keyword evidence="2" id="KW-1185">Reference proteome</keyword>
<organism evidence="1 2">
    <name type="scientific">Vaccinium darrowii</name>
    <dbReference type="NCBI Taxonomy" id="229202"/>
    <lineage>
        <taxon>Eukaryota</taxon>
        <taxon>Viridiplantae</taxon>
        <taxon>Streptophyta</taxon>
        <taxon>Embryophyta</taxon>
        <taxon>Tracheophyta</taxon>
        <taxon>Spermatophyta</taxon>
        <taxon>Magnoliopsida</taxon>
        <taxon>eudicotyledons</taxon>
        <taxon>Gunneridae</taxon>
        <taxon>Pentapetalae</taxon>
        <taxon>asterids</taxon>
        <taxon>Ericales</taxon>
        <taxon>Ericaceae</taxon>
        <taxon>Vaccinioideae</taxon>
        <taxon>Vaccinieae</taxon>
        <taxon>Vaccinium</taxon>
    </lineage>
</organism>
<evidence type="ECO:0000313" key="1">
    <source>
        <dbReference type="EMBL" id="KAH7866593.1"/>
    </source>
</evidence>